<reference evidence="3" key="1">
    <citation type="submission" date="2021-05" db="EMBL/GenBank/DDBJ databases">
        <title>Comparative genomics of three Colletotrichum scovillei strains and genetic complementation revealed genes involved fungal growth and virulence on chili pepper.</title>
        <authorList>
            <person name="Hsieh D.-K."/>
            <person name="Chuang S.-C."/>
            <person name="Chen C.-Y."/>
            <person name="Chao Y.-T."/>
            <person name="Lu M.-Y.J."/>
            <person name="Lee M.-H."/>
            <person name="Shih M.-C."/>
        </authorList>
    </citation>
    <scope>NUCLEOTIDE SEQUENCE</scope>
    <source>
        <strain evidence="3">Coll-153</strain>
    </source>
</reference>
<dbReference type="InterPro" id="IPR004839">
    <property type="entry name" value="Aminotransferase_I/II_large"/>
</dbReference>
<dbReference type="InterPro" id="IPR015421">
    <property type="entry name" value="PyrdxlP-dep_Trfase_major"/>
</dbReference>
<feature type="domain" description="Aminotransferase class I/classII large" evidence="2">
    <location>
        <begin position="80"/>
        <end position="419"/>
    </location>
</feature>
<dbReference type="Gene3D" id="3.90.1150.10">
    <property type="entry name" value="Aspartate Aminotransferase, domain 1"/>
    <property type="match status" value="1"/>
</dbReference>
<dbReference type="EMBL" id="JAESDN010000001">
    <property type="protein sequence ID" value="KAG7057169.1"/>
    <property type="molecule type" value="Genomic_DNA"/>
</dbReference>
<comment type="caution">
    <text evidence="3">The sequence shown here is derived from an EMBL/GenBank/DDBJ whole genome shotgun (WGS) entry which is preliminary data.</text>
</comment>
<evidence type="ECO:0000313" key="3">
    <source>
        <dbReference type="EMBL" id="KAG7057169.1"/>
    </source>
</evidence>
<dbReference type="GO" id="GO:0030170">
    <property type="term" value="F:pyridoxal phosphate binding"/>
    <property type="evidence" value="ECO:0007669"/>
    <property type="project" value="InterPro"/>
</dbReference>
<dbReference type="GO" id="GO:0008483">
    <property type="term" value="F:transaminase activity"/>
    <property type="evidence" value="ECO:0007669"/>
    <property type="project" value="TreeGrafter"/>
</dbReference>
<dbReference type="Pfam" id="PF00155">
    <property type="entry name" value="Aminotran_1_2"/>
    <property type="match status" value="1"/>
</dbReference>
<dbReference type="CDD" id="cd00609">
    <property type="entry name" value="AAT_like"/>
    <property type="match status" value="1"/>
</dbReference>
<sequence>MTCTTSPKGAMLSPRAAKTASALHRPWRFAPVQTYSASTNPSGLISFGSASNALMQPAVAAFAATVPLPPDVFGYSYSTAGGTRLRAAMAGHLNATFSPHARLEAEHVRVAAGATAVQGILAFALASPGEGVLVPRPVYGRFELDFGNEMGVEVVYADTTPETCFLPDAVVAEMEAAVRREMGRGVRVRAVMIVNPSNPLGRCYPRETLVAIMRFCGRHKIHLVSDEVYGLSVFRSCEEMPGFTSVLSIDPARIIDPDLVHVEYGLAKDFASSGLRLGALVSRNAALHEAFSSVVRFHSPAGPSVAIAAAMFEDRAWHDEFIASLRRAIAGAYGFVTGKLREMGVRYMEANAGLFVYIDLSPWLPPPGEEGEYESDREREFALAERFVERGVFLHPGEEHCLAPGWFRLVYTQEEDIVAEGLKRIDDVLKNLPWQLSH</sequence>
<keyword evidence="1" id="KW-0663">Pyridoxal phosphate</keyword>
<dbReference type="PANTHER" id="PTHR43795">
    <property type="entry name" value="BIFUNCTIONAL ASPARTATE AMINOTRANSFERASE AND GLUTAMATE/ASPARTATE-PREPHENATE AMINOTRANSFERASE-RELATED"/>
    <property type="match status" value="1"/>
</dbReference>
<protein>
    <submittedName>
        <fullName evidence="3">1-aminocyclopropane-1-carboxylate synthase</fullName>
    </submittedName>
</protein>
<name>A0A9P7RFH3_9PEZI</name>
<dbReference type="GO" id="GO:0006520">
    <property type="term" value="P:amino acid metabolic process"/>
    <property type="evidence" value="ECO:0007669"/>
    <property type="project" value="TreeGrafter"/>
</dbReference>
<dbReference type="Gene3D" id="3.40.640.10">
    <property type="entry name" value="Type I PLP-dependent aspartate aminotransferase-like (Major domain)"/>
    <property type="match status" value="1"/>
</dbReference>
<proteinExistence type="predicted"/>
<dbReference type="PANTHER" id="PTHR43795:SF39">
    <property type="entry name" value="AMINOTRANSFERASE CLASS I_CLASSII DOMAIN-CONTAINING PROTEIN"/>
    <property type="match status" value="1"/>
</dbReference>
<organism evidence="3 4">
    <name type="scientific">Colletotrichum scovillei</name>
    <dbReference type="NCBI Taxonomy" id="1209932"/>
    <lineage>
        <taxon>Eukaryota</taxon>
        <taxon>Fungi</taxon>
        <taxon>Dikarya</taxon>
        <taxon>Ascomycota</taxon>
        <taxon>Pezizomycotina</taxon>
        <taxon>Sordariomycetes</taxon>
        <taxon>Hypocreomycetidae</taxon>
        <taxon>Glomerellales</taxon>
        <taxon>Glomerellaceae</taxon>
        <taxon>Colletotrichum</taxon>
        <taxon>Colletotrichum acutatum species complex</taxon>
    </lineage>
</organism>
<evidence type="ECO:0000313" key="4">
    <source>
        <dbReference type="Proteomes" id="UP000699042"/>
    </source>
</evidence>
<keyword evidence="4" id="KW-1185">Reference proteome</keyword>
<dbReference type="InterPro" id="IPR015422">
    <property type="entry name" value="PyrdxlP-dep_Trfase_small"/>
</dbReference>
<dbReference type="InterPro" id="IPR050478">
    <property type="entry name" value="Ethylene_sulfur-biosynth"/>
</dbReference>
<dbReference type="PRINTS" id="PR00753">
    <property type="entry name" value="ACCSYNTHASE"/>
</dbReference>
<dbReference type="Proteomes" id="UP000699042">
    <property type="component" value="Unassembled WGS sequence"/>
</dbReference>
<evidence type="ECO:0000259" key="2">
    <source>
        <dbReference type="Pfam" id="PF00155"/>
    </source>
</evidence>
<dbReference type="AlphaFoldDB" id="A0A9P7RFH3"/>
<evidence type="ECO:0000256" key="1">
    <source>
        <dbReference type="ARBA" id="ARBA00022898"/>
    </source>
</evidence>
<accession>A0A9P7RFH3</accession>
<gene>
    <name evidence="3" type="ORF">JMJ77_004560</name>
</gene>
<dbReference type="SUPFAM" id="SSF53383">
    <property type="entry name" value="PLP-dependent transferases"/>
    <property type="match status" value="1"/>
</dbReference>
<dbReference type="InterPro" id="IPR015424">
    <property type="entry name" value="PyrdxlP-dep_Trfase"/>
</dbReference>